<dbReference type="Proteomes" id="UP000077266">
    <property type="component" value="Unassembled WGS sequence"/>
</dbReference>
<dbReference type="CDD" id="cd00298">
    <property type="entry name" value="ACD_sHsps_p23-like"/>
    <property type="match status" value="1"/>
</dbReference>
<protein>
    <recommendedName>
        <fullName evidence="3">SHSP domain-containing protein</fullName>
    </recommendedName>
</protein>
<dbReference type="InterPro" id="IPR008978">
    <property type="entry name" value="HSP20-like_chaperone"/>
</dbReference>
<accession>A0A165K1W9</accession>
<dbReference type="EMBL" id="KV425953">
    <property type="protein sequence ID" value="KZV95666.1"/>
    <property type="molecule type" value="Genomic_DNA"/>
</dbReference>
<proteinExistence type="predicted"/>
<gene>
    <name evidence="1" type="ORF">EXIGLDRAFT_734890</name>
</gene>
<dbReference type="OrthoDB" id="10508138at2759"/>
<dbReference type="AlphaFoldDB" id="A0A165K1W9"/>
<reference evidence="1 2" key="1">
    <citation type="journal article" date="2016" name="Mol. Biol. Evol.">
        <title>Comparative Genomics of Early-Diverging Mushroom-Forming Fungi Provides Insights into the Origins of Lignocellulose Decay Capabilities.</title>
        <authorList>
            <person name="Nagy L.G."/>
            <person name="Riley R."/>
            <person name="Tritt A."/>
            <person name="Adam C."/>
            <person name="Daum C."/>
            <person name="Floudas D."/>
            <person name="Sun H."/>
            <person name="Yadav J.S."/>
            <person name="Pangilinan J."/>
            <person name="Larsson K.H."/>
            <person name="Matsuura K."/>
            <person name="Barry K."/>
            <person name="Labutti K."/>
            <person name="Kuo R."/>
            <person name="Ohm R.A."/>
            <person name="Bhattacharya S.S."/>
            <person name="Shirouzu T."/>
            <person name="Yoshinaga Y."/>
            <person name="Martin F.M."/>
            <person name="Grigoriev I.V."/>
            <person name="Hibbett D.S."/>
        </authorList>
    </citation>
    <scope>NUCLEOTIDE SEQUENCE [LARGE SCALE GENOMIC DNA]</scope>
    <source>
        <strain evidence="1 2">HHB12029</strain>
    </source>
</reference>
<name>A0A165K1W9_EXIGL</name>
<evidence type="ECO:0000313" key="2">
    <source>
        <dbReference type="Proteomes" id="UP000077266"/>
    </source>
</evidence>
<evidence type="ECO:0008006" key="3">
    <source>
        <dbReference type="Google" id="ProtNLM"/>
    </source>
</evidence>
<dbReference type="InParanoid" id="A0A165K1W9"/>
<keyword evidence="2" id="KW-1185">Reference proteome</keyword>
<dbReference type="SUPFAM" id="SSF49764">
    <property type="entry name" value="HSP20-like chaperones"/>
    <property type="match status" value="1"/>
</dbReference>
<organism evidence="1 2">
    <name type="scientific">Exidia glandulosa HHB12029</name>
    <dbReference type="NCBI Taxonomy" id="1314781"/>
    <lineage>
        <taxon>Eukaryota</taxon>
        <taxon>Fungi</taxon>
        <taxon>Dikarya</taxon>
        <taxon>Basidiomycota</taxon>
        <taxon>Agaricomycotina</taxon>
        <taxon>Agaricomycetes</taxon>
        <taxon>Auriculariales</taxon>
        <taxon>Exidiaceae</taxon>
        <taxon>Exidia</taxon>
    </lineage>
</organism>
<evidence type="ECO:0000313" key="1">
    <source>
        <dbReference type="EMBL" id="KZV95666.1"/>
    </source>
</evidence>
<sequence>MDAFPEFRMASKLDAKDAFPEFRPRPQAVGGEDAFREFRTTAPTLYYGDAFQEFRPSRATSANAGDSFGEFRTQTSMTRRDEFAEFRSPEWHMPAAFKRIFHRQPRASPSSAVTIEDVPQTEDLLVTVPLPNTASPADVHVHLHSSSVVVDAPSLSALRSIDLPSAVLPNAYAAVKDGKLSITLHKCSTPVDSGVHMIAVH</sequence>